<name>A0AAW9HPK4_9ACTO</name>
<sequence length="241" mass="27110">MKHKIGSTLWFVLTVLTGCAAGGSDSGTAGNADSELAASAASEWDPDSWKTDIEISPKFTSEEEKLAFRKRWLERNAETIGVMNPPDIALVEWMDSPRADNEKNAECLRSKGFSAEVPPQGGILFDPPIPESQQEALGMAAYECKSMYFLNPEFLANLTEDQLRVQWDYWDEYYIPCLAAHGFTVDTSERPGREAYTTTFYSDAEHRWWPDNKGELSFRITPEVMKVCPEAPPITEFYGID</sequence>
<comment type="caution">
    <text evidence="2">The sequence shown here is derived from an EMBL/GenBank/DDBJ whole genome shotgun (WGS) entry which is preliminary data.</text>
</comment>
<keyword evidence="1" id="KW-0732">Signal</keyword>
<dbReference type="Proteomes" id="UP001288320">
    <property type="component" value="Unassembled WGS sequence"/>
</dbReference>
<proteinExistence type="predicted"/>
<evidence type="ECO:0000313" key="2">
    <source>
        <dbReference type="EMBL" id="MDY5141412.1"/>
    </source>
</evidence>
<protein>
    <submittedName>
        <fullName evidence="2">Uncharacterized protein</fullName>
    </submittedName>
</protein>
<feature type="chain" id="PRO_5043320193" evidence="1">
    <location>
        <begin position="21"/>
        <end position="241"/>
    </location>
</feature>
<dbReference type="PROSITE" id="PS51257">
    <property type="entry name" value="PROKAR_LIPOPROTEIN"/>
    <property type="match status" value="1"/>
</dbReference>
<organism evidence="2 3">
    <name type="scientific">Actinotignum timonense</name>
    <dbReference type="NCBI Taxonomy" id="1870995"/>
    <lineage>
        <taxon>Bacteria</taxon>
        <taxon>Bacillati</taxon>
        <taxon>Actinomycetota</taxon>
        <taxon>Actinomycetes</taxon>
        <taxon>Actinomycetales</taxon>
        <taxon>Actinomycetaceae</taxon>
        <taxon>Actinotignum</taxon>
    </lineage>
</organism>
<evidence type="ECO:0000313" key="3">
    <source>
        <dbReference type="Proteomes" id="UP001288320"/>
    </source>
</evidence>
<dbReference type="RefSeq" id="WP_087069960.1">
    <property type="nucleotide sequence ID" value="NZ_CAUPFC010000017.1"/>
</dbReference>
<gene>
    <name evidence="2" type="ORF">R6G74_08855</name>
</gene>
<evidence type="ECO:0000256" key="1">
    <source>
        <dbReference type="SAM" id="SignalP"/>
    </source>
</evidence>
<feature type="signal peptide" evidence="1">
    <location>
        <begin position="1"/>
        <end position="20"/>
    </location>
</feature>
<accession>A0AAW9HPK4</accession>
<reference evidence="2" key="1">
    <citation type="submission" date="2023-10" db="EMBL/GenBank/DDBJ databases">
        <title>Whole Genome based description of the genera Actinobaculum and Actinotignum reveals a complex phylogenetic relationship within the species included in the genus Actinotignum.</title>
        <authorList>
            <person name="Jensen C.S."/>
            <person name="Dargis R."/>
            <person name="Kemp M."/>
            <person name="Christensen J.J."/>
        </authorList>
    </citation>
    <scope>NUCLEOTIDE SEQUENCE</scope>
    <source>
        <strain evidence="2">SLA_B245</strain>
    </source>
</reference>
<dbReference type="GeneID" id="92813517"/>
<dbReference type="EMBL" id="JAWNFV010000024">
    <property type="protein sequence ID" value="MDY5141412.1"/>
    <property type="molecule type" value="Genomic_DNA"/>
</dbReference>
<dbReference type="AlphaFoldDB" id="A0AAW9HPK4"/>